<evidence type="ECO:0000259" key="8">
    <source>
        <dbReference type="PROSITE" id="PS50885"/>
    </source>
</evidence>
<dbReference type="InterPro" id="IPR036457">
    <property type="entry name" value="PPM-type-like_dom_sf"/>
</dbReference>
<dbReference type="InterPro" id="IPR001932">
    <property type="entry name" value="PPM-type_phosphatase-like_dom"/>
</dbReference>
<comment type="subcellular location">
    <subcellularLocation>
        <location evidence="1">Cell membrane</location>
        <topology evidence="1">Multi-pass membrane protein</topology>
    </subcellularLocation>
</comment>
<organism evidence="10 13">
    <name type="scientific">Bordetella genomosp. 1</name>
    <dbReference type="NCBI Taxonomy" id="1395607"/>
    <lineage>
        <taxon>Bacteria</taxon>
        <taxon>Pseudomonadati</taxon>
        <taxon>Pseudomonadota</taxon>
        <taxon>Betaproteobacteria</taxon>
        <taxon>Burkholderiales</taxon>
        <taxon>Alcaligenaceae</taxon>
        <taxon>Bordetella</taxon>
    </lineage>
</organism>
<dbReference type="CDD" id="cd18774">
    <property type="entry name" value="PDC2_HK_sensor"/>
    <property type="match status" value="1"/>
</dbReference>
<dbReference type="InterPro" id="IPR003660">
    <property type="entry name" value="HAMP_dom"/>
</dbReference>
<dbReference type="PANTHER" id="PTHR43156:SF2">
    <property type="entry name" value="STAGE II SPORULATION PROTEIN E"/>
    <property type="match status" value="1"/>
</dbReference>
<sequence length="643" mass="70872">MLVSQRDVTRTVRAGELHAVSNVMDLLMRDTSARWSALLDDKFAAARGGRHQLVEVASTTLTMLNMFADLAERGVVTPGAAKGMARNWINQLKLSGRRYAFVYDATHSVLASGNRNMIDLDISSIEDIKNRRLAQAMYDESRQSGHGFAFYRWKVPGSAGEPEARYGYFGYFRPWDWVFVISFDAQDMIDEVQARRRKAEEAVRATLSRLTLARTGFVFVVADDGSLVVAPPAEQANLLDIEDRDTHHTLRGLLRAAGTEQPISFAFDGGAAGRYEMQAQRHKPLGWTIVAAVPESDLTAPATQLINRQAIIFGLALLGALLFAWVVASRIVRPLGILTRYARELPLQDLTAPRAVPEAVSSLPARLHDEVGRLAESFLFMDRKLRENITRLMQETTARERFESELNIARDIQLGLLPVPLESHTRSLVDLNAVMQPAKEVGGDLYDYFMLPDGRLCLAIGDVSDKGVPAALFMAVTRTLIRATAEDETDPALILQKINNRLSENNPNMMFVTLLLGVLDLQTGELTWANAGHLPPAVLGLDGTVRLLEGRSGPACGVQEGLVYRSLNARIGPGEALVGFTDGVTEAESKEGKQYGDARMRYVLSYPPLSASDISRRLLDDVHAFADGAEQSDDITLIVIRRS</sequence>
<dbReference type="Proteomes" id="UP000217005">
    <property type="component" value="Unassembled WGS sequence"/>
</dbReference>
<evidence type="ECO:0000313" key="10">
    <source>
        <dbReference type="EMBL" id="OZI33301.1"/>
    </source>
</evidence>
<dbReference type="Gene3D" id="3.30.450.20">
    <property type="entry name" value="PAS domain"/>
    <property type="match status" value="2"/>
</dbReference>
<accession>A0A261S866</accession>
<dbReference type="GO" id="GO:0005886">
    <property type="term" value="C:plasma membrane"/>
    <property type="evidence" value="ECO:0007669"/>
    <property type="project" value="UniProtKB-SubCell"/>
</dbReference>
<dbReference type="EMBL" id="NEVL01000004">
    <property type="protein sequence ID" value="OZI33301.1"/>
    <property type="molecule type" value="Genomic_DNA"/>
</dbReference>
<keyword evidence="4" id="KW-0378">Hydrolase</keyword>
<evidence type="ECO:0000256" key="1">
    <source>
        <dbReference type="ARBA" id="ARBA00004651"/>
    </source>
</evidence>
<dbReference type="SMART" id="SM01049">
    <property type="entry name" value="Cache_2"/>
    <property type="match status" value="1"/>
</dbReference>
<dbReference type="OrthoDB" id="9802500at2"/>
<evidence type="ECO:0000256" key="3">
    <source>
        <dbReference type="ARBA" id="ARBA00022692"/>
    </source>
</evidence>
<comment type="caution">
    <text evidence="10">The sequence shown here is derived from an EMBL/GenBank/DDBJ whole genome shotgun (WGS) entry which is preliminary data.</text>
</comment>
<keyword evidence="5 7" id="KW-1133">Transmembrane helix</keyword>
<feature type="domain" description="HAMP" evidence="8">
    <location>
        <begin position="329"/>
        <end position="390"/>
    </location>
</feature>
<dbReference type="EMBL" id="NEVR01000006">
    <property type="protein sequence ID" value="OZI57320.1"/>
    <property type="molecule type" value="Genomic_DNA"/>
</dbReference>
<keyword evidence="2" id="KW-1003">Cell membrane</keyword>
<dbReference type="PROSITE" id="PS50885">
    <property type="entry name" value="HAMP"/>
    <property type="match status" value="1"/>
</dbReference>
<evidence type="ECO:0000256" key="5">
    <source>
        <dbReference type="ARBA" id="ARBA00022989"/>
    </source>
</evidence>
<evidence type="ECO:0000313" key="13">
    <source>
        <dbReference type="Proteomes" id="UP000217005"/>
    </source>
</evidence>
<dbReference type="Pfam" id="PF07228">
    <property type="entry name" value="SpoIIE"/>
    <property type="match status" value="1"/>
</dbReference>
<dbReference type="InterPro" id="IPR004010">
    <property type="entry name" value="Double_Cache_2"/>
</dbReference>
<dbReference type="CDD" id="cd06225">
    <property type="entry name" value="HAMP"/>
    <property type="match status" value="1"/>
</dbReference>
<name>A0A261S866_9BORD</name>
<dbReference type="InterPro" id="IPR033480">
    <property type="entry name" value="sCache_2"/>
</dbReference>
<dbReference type="SUPFAM" id="SSF81606">
    <property type="entry name" value="PP2C-like"/>
    <property type="match status" value="1"/>
</dbReference>
<evidence type="ECO:0000256" key="7">
    <source>
        <dbReference type="SAM" id="Phobius"/>
    </source>
</evidence>
<evidence type="ECO:0000259" key="9">
    <source>
        <dbReference type="PROSITE" id="PS51746"/>
    </source>
</evidence>
<feature type="transmembrane region" description="Helical" evidence="7">
    <location>
        <begin position="310"/>
        <end position="332"/>
    </location>
</feature>
<dbReference type="SMART" id="SM00331">
    <property type="entry name" value="PP2C_SIG"/>
    <property type="match status" value="1"/>
</dbReference>
<dbReference type="GO" id="GO:0016791">
    <property type="term" value="F:phosphatase activity"/>
    <property type="evidence" value="ECO:0007669"/>
    <property type="project" value="TreeGrafter"/>
</dbReference>
<keyword evidence="3 7" id="KW-0812">Transmembrane</keyword>
<dbReference type="AlphaFoldDB" id="A0A261S866"/>
<proteinExistence type="predicted"/>
<evidence type="ECO:0000313" key="12">
    <source>
        <dbReference type="Proteomes" id="UP000216354"/>
    </source>
</evidence>
<dbReference type="Pfam" id="PF08269">
    <property type="entry name" value="dCache_2"/>
    <property type="match status" value="1"/>
</dbReference>
<reference evidence="10 13" key="2">
    <citation type="submission" date="2017-05" db="EMBL/GenBank/DDBJ databases">
        <title>Complete and WGS of Bordetella genogroups.</title>
        <authorList>
            <person name="Spilker T."/>
            <person name="LiPuma J."/>
        </authorList>
    </citation>
    <scope>NUCLEOTIDE SEQUENCE [LARGE SCALE GENOMIC DNA]</scope>
    <source>
        <strain evidence="10 13">AU17610</strain>
    </source>
</reference>
<protein>
    <submittedName>
        <fullName evidence="10">Regulator</fullName>
    </submittedName>
</protein>
<evidence type="ECO:0000256" key="6">
    <source>
        <dbReference type="ARBA" id="ARBA00023136"/>
    </source>
</evidence>
<evidence type="ECO:0000256" key="4">
    <source>
        <dbReference type="ARBA" id="ARBA00022801"/>
    </source>
</evidence>
<evidence type="ECO:0000256" key="2">
    <source>
        <dbReference type="ARBA" id="ARBA00022475"/>
    </source>
</evidence>
<reference evidence="11 12" key="1">
    <citation type="submission" date="2017-05" db="EMBL/GenBank/DDBJ databases">
        <title>Complete and WGS of Bordetella genogroups.</title>
        <authorList>
            <person name="Spilker T."/>
            <person name="Lipuma J."/>
        </authorList>
    </citation>
    <scope>NUCLEOTIDE SEQUENCE [LARGE SCALE GENOMIC DNA]</scope>
    <source>
        <strain evidence="11 12">AU9795</strain>
    </source>
</reference>
<dbReference type="Gene3D" id="3.60.40.10">
    <property type="entry name" value="PPM-type phosphatase domain"/>
    <property type="match status" value="1"/>
</dbReference>
<dbReference type="Pfam" id="PF00672">
    <property type="entry name" value="HAMP"/>
    <property type="match status" value="1"/>
</dbReference>
<dbReference type="Proteomes" id="UP000216354">
    <property type="component" value="Unassembled WGS sequence"/>
</dbReference>
<dbReference type="PANTHER" id="PTHR43156">
    <property type="entry name" value="STAGE II SPORULATION PROTEIN E-RELATED"/>
    <property type="match status" value="1"/>
</dbReference>
<dbReference type="PROSITE" id="PS51746">
    <property type="entry name" value="PPM_2"/>
    <property type="match status" value="1"/>
</dbReference>
<keyword evidence="6 7" id="KW-0472">Membrane</keyword>
<gene>
    <name evidence="11" type="ORF">CAL27_23290</name>
    <name evidence="10" type="ORF">CEG14_19630</name>
</gene>
<dbReference type="GO" id="GO:0007165">
    <property type="term" value="P:signal transduction"/>
    <property type="evidence" value="ECO:0007669"/>
    <property type="project" value="InterPro"/>
</dbReference>
<feature type="domain" description="PPM-type phosphatase" evidence="9">
    <location>
        <begin position="428"/>
        <end position="642"/>
    </location>
</feature>
<dbReference type="Gene3D" id="1.10.8.500">
    <property type="entry name" value="HAMP domain in histidine kinase"/>
    <property type="match status" value="1"/>
</dbReference>
<keyword evidence="12" id="KW-1185">Reference proteome</keyword>
<evidence type="ECO:0000313" key="11">
    <source>
        <dbReference type="EMBL" id="OZI57320.1"/>
    </source>
</evidence>
<dbReference type="InterPro" id="IPR052016">
    <property type="entry name" value="Bact_Sigma-Reg"/>
</dbReference>